<protein>
    <submittedName>
        <fullName evidence="1">Uncharacterized protein</fullName>
    </submittedName>
</protein>
<proteinExistence type="predicted"/>
<dbReference type="EMBL" id="JAPHNI010000158">
    <property type="protein sequence ID" value="KAJ8115093.1"/>
    <property type="molecule type" value="Genomic_DNA"/>
</dbReference>
<name>A0ACC2IIY5_9PLEO</name>
<gene>
    <name evidence="1" type="ORF">OPT61_g3175</name>
</gene>
<dbReference type="Proteomes" id="UP001153331">
    <property type="component" value="Unassembled WGS sequence"/>
</dbReference>
<evidence type="ECO:0000313" key="1">
    <source>
        <dbReference type="EMBL" id="KAJ8115093.1"/>
    </source>
</evidence>
<comment type="caution">
    <text evidence="1">The sequence shown here is derived from an EMBL/GenBank/DDBJ whole genome shotgun (WGS) entry which is preliminary data.</text>
</comment>
<evidence type="ECO:0000313" key="2">
    <source>
        <dbReference type="Proteomes" id="UP001153331"/>
    </source>
</evidence>
<keyword evidence="2" id="KW-1185">Reference proteome</keyword>
<sequence>MEHSTTYEIVSNADTIILLKNTCMVFAEWSQSVPPDEVKMTTSALKKRRKREERALKARLASESSGNGPHEPVIDNQGLPEVETVLAAGDGGSRSLTATRLNGNSEGADQNFPESGSTTIERGESTNRDDPSSVNMIDGPGRGAVLEAIVEPQEDEGIRFQVCAGNLMSASPWFHRALKKDVWMESSRDPKDGMLRMTAEDWD</sequence>
<accession>A0ACC2IIY5</accession>
<organism evidence="1 2">
    <name type="scientific">Boeremia exigua</name>
    <dbReference type="NCBI Taxonomy" id="749465"/>
    <lineage>
        <taxon>Eukaryota</taxon>
        <taxon>Fungi</taxon>
        <taxon>Dikarya</taxon>
        <taxon>Ascomycota</taxon>
        <taxon>Pezizomycotina</taxon>
        <taxon>Dothideomycetes</taxon>
        <taxon>Pleosporomycetidae</taxon>
        <taxon>Pleosporales</taxon>
        <taxon>Pleosporineae</taxon>
        <taxon>Didymellaceae</taxon>
        <taxon>Boeremia</taxon>
    </lineage>
</organism>
<reference evidence="1" key="1">
    <citation type="submission" date="2022-11" db="EMBL/GenBank/DDBJ databases">
        <title>Genome Sequence of Boeremia exigua.</title>
        <authorList>
            <person name="Buettner E."/>
        </authorList>
    </citation>
    <scope>NUCLEOTIDE SEQUENCE</scope>
    <source>
        <strain evidence="1">CU02</strain>
    </source>
</reference>